<evidence type="ECO:0000313" key="1">
    <source>
        <dbReference type="EMBL" id="KAF9073536.1"/>
    </source>
</evidence>
<dbReference type="Proteomes" id="UP000772434">
    <property type="component" value="Unassembled WGS sequence"/>
</dbReference>
<sequence>MIWPENSISTPKAQTIVRAHRYLNFPDWNSVDTEETLPFRKELEEKLILVEECALKLERGNFIDKYYCKGSFEQKVDALSAASYAYSTSMEASGRPIRAPIPCSHCVSKLHDLGLKICGCAQPPPEPKVKPLFHPCRKGCPVLGDWVLKLTIAHWAQRNLDRHFLANLMAEQEKYGWRGSEGRDDSVNEHALTKLGYFLPKIPSPDQLLCFA</sequence>
<gene>
    <name evidence="1" type="ORF">BDP27DRAFT_1318445</name>
</gene>
<proteinExistence type="predicted"/>
<name>A0A9P5PW22_9AGAR</name>
<organism evidence="1 2">
    <name type="scientific">Rhodocollybia butyracea</name>
    <dbReference type="NCBI Taxonomy" id="206335"/>
    <lineage>
        <taxon>Eukaryota</taxon>
        <taxon>Fungi</taxon>
        <taxon>Dikarya</taxon>
        <taxon>Basidiomycota</taxon>
        <taxon>Agaricomycotina</taxon>
        <taxon>Agaricomycetes</taxon>
        <taxon>Agaricomycetidae</taxon>
        <taxon>Agaricales</taxon>
        <taxon>Marasmiineae</taxon>
        <taxon>Omphalotaceae</taxon>
        <taxon>Rhodocollybia</taxon>
    </lineage>
</organism>
<comment type="caution">
    <text evidence="1">The sequence shown here is derived from an EMBL/GenBank/DDBJ whole genome shotgun (WGS) entry which is preliminary data.</text>
</comment>
<reference evidence="1" key="1">
    <citation type="submission" date="2020-11" db="EMBL/GenBank/DDBJ databases">
        <authorList>
            <consortium name="DOE Joint Genome Institute"/>
            <person name="Ahrendt S."/>
            <person name="Riley R."/>
            <person name="Andreopoulos W."/>
            <person name="Labutti K."/>
            <person name="Pangilinan J."/>
            <person name="Ruiz-Duenas F.J."/>
            <person name="Barrasa J.M."/>
            <person name="Sanchez-Garcia M."/>
            <person name="Camarero S."/>
            <person name="Miyauchi S."/>
            <person name="Serrano A."/>
            <person name="Linde D."/>
            <person name="Babiker R."/>
            <person name="Drula E."/>
            <person name="Ayuso-Fernandez I."/>
            <person name="Pacheco R."/>
            <person name="Padilla G."/>
            <person name="Ferreira P."/>
            <person name="Barriuso J."/>
            <person name="Kellner H."/>
            <person name="Castanera R."/>
            <person name="Alfaro M."/>
            <person name="Ramirez L."/>
            <person name="Pisabarro A.G."/>
            <person name="Kuo A."/>
            <person name="Tritt A."/>
            <person name="Lipzen A."/>
            <person name="He G."/>
            <person name="Yan M."/>
            <person name="Ng V."/>
            <person name="Cullen D."/>
            <person name="Martin F."/>
            <person name="Rosso M.-N."/>
            <person name="Henrissat B."/>
            <person name="Hibbett D."/>
            <person name="Martinez A.T."/>
            <person name="Grigoriev I.V."/>
        </authorList>
    </citation>
    <scope>NUCLEOTIDE SEQUENCE</scope>
    <source>
        <strain evidence="1">AH 40177</strain>
    </source>
</reference>
<keyword evidence="2" id="KW-1185">Reference proteome</keyword>
<dbReference type="AlphaFoldDB" id="A0A9P5PW22"/>
<evidence type="ECO:0000313" key="2">
    <source>
        <dbReference type="Proteomes" id="UP000772434"/>
    </source>
</evidence>
<dbReference type="EMBL" id="JADNRY010000017">
    <property type="protein sequence ID" value="KAF9073536.1"/>
    <property type="molecule type" value="Genomic_DNA"/>
</dbReference>
<protein>
    <submittedName>
        <fullName evidence="1">Uncharacterized protein</fullName>
    </submittedName>
</protein>
<dbReference type="OrthoDB" id="3089723at2759"/>
<accession>A0A9P5PW22</accession>